<dbReference type="AlphaFoldDB" id="A0AA35NX09"/>
<dbReference type="GO" id="GO:0005198">
    <property type="term" value="F:structural molecule activity"/>
    <property type="evidence" value="ECO:0007669"/>
    <property type="project" value="InterPro"/>
</dbReference>
<evidence type="ECO:0000313" key="2">
    <source>
        <dbReference type="Proteomes" id="UP001178461"/>
    </source>
</evidence>
<dbReference type="PANTHER" id="PTHR10292">
    <property type="entry name" value="CLATHRIN HEAVY CHAIN RELATED"/>
    <property type="match status" value="1"/>
</dbReference>
<dbReference type="EMBL" id="OX395127">
    <property type="protein sequence ID" value="CAI5767396.1"/>
    <property type="molecule type" value="Genomic_DNA"/>
</dbReference>
<dbReference type="GO" id="GO:0071439">
    <property type="term" value="C:clathrin complex"/>
    <property type="evidence" value="ECO:0007669"/>
    <property type="project" value="TreeGrafter"/>
</dbReference>
<reference evidence="1" key="1">
    <citation type="submission" date="2022-12" db="EMBL/GenBank/DDBJ databases">
        <authorList>
            <person name="Alioto T."/>
            <person name="Alioto T."/>
            <person name="Gomez Garrido J."/>
        </authorList>
    </citation>
    <scope>NUCLEOTIDE SEQUENCE</scope>
</reference>
<dbReference type="GO" id="GO:0030132">
    <property type="term" value="C:clathrin coat of coated pit"/>
    <property type="evidence" value="ECO:0007669"/>
    <property type="project" value="InterPro"/>
</dbReference>
<accession>A0AA35NX09</accession>
<proteinExistence type="predicted"/>
<gene>
    <name evidence="1" type="ORF">PODLI_1B000295</name>
</gene>
<dbReference type="GO" id="GO:0006886">
    <property type="term" value="P:intracellular protein transport"/>
    <property type="evidence" value="ECO:0007669"/>
    <property type="project" value="InterPro"/>
</dbReference>
<dbReference type="Proteomes" id="UP001178461">
    <property type="component" value="Chromosome 2"/>
</dbReference>
<dbReference type="GO" id="GO:0032051">
    <property type="term" value="F:clathrin light chain binding"/>
    <property type="evidence" value="ECO:0007669"/>
    <property type="project" value="TreeGrafter"/>
</dbReference>
<dbReference type="GO" id="GO:0006898">
    <property type="term" value="P:receptor-mediated endocytosis"/>
    <property type="evidence" value="ECO:0007669"/>
    <property type="project" value="TreeGrafter"/>
</dbReference>
<dbReference type="PANTHER" id="PTHR10292:SF1">
    <property type="entry name" value="CLATHRIN HEAVY CHAIN"/>
    <property type="match status" value="1"/>
</dbReference>
<dbReference type="Gene3D" id="2.130.10.110">
    <property type="entry name" value="Clathrin heavy-chain terminal domain"/>
    <property type="match status" value="2"/>
</dbReference>
<dbReference type="SUPFAM" id="SSF50989">
    <property type="entry name" value="Clathrin heavy-chain terminal domain"/>
    <property type="match status" value="1"/>
</dbReference>
<organism evidence="1 2">
    <name type="scientific">Podarcis lilfordi</name>
    <name type="common">Lilford's wall lizard</name>
    <dbReference type="NCBI Taxonomy" id="74358"/>
    <lineage>
        <taxon>Eukaryota</taxon>
        <taxon>Metazoa</taxon>
        <taxon>Chordata</taxon>
        <taxon>Craniata</taxon>
        <taxon>Vertebrata</taxon>
        <taxon>Euteleostomi</taxon>
        <taxon>Lepidosauria</taxon>
        <taxon>Squamata</taxon>
        <taxon>Bifurcata</taxon>
        <taxon>Unidentata</taxon>
        <taxon>Episquamata</taxon>
        <taxon>Laterata</taxon>
        <taxon>Lacertibaenia</taxon>
        <taxon>Lacertidae</taxon>
        <taxon>Podarcis</taxon>
    </lineage>
</organism>
<sequence>MSEPVSPVRVEVLTQLQAHGIVSEYITYPRVTFSSASRLCVRHSPPGDSSRQSLTLLDPRASPKEDQAPPNWTLHHVQGALANPSCPLLAVRAGQLAQVYDVDQRSLRYQWEFAHPIEYWVWLNADILAVVTEEDVFHWTVKRSGPSWQFSRHERLCGMEVVGYQRDASHMWMALSALGLEQFHVVELGPHQPGNAALLSARDTLPFKGTQLGDFPSAVQFLPHLGVVVILTKHAFLFLADVETAQTIHRIHLVLDILFATVLDDERPHSLLGVCRSGKVLSISICPYALCQYISHHPTSLCLSQRVLQLVGQIPAPQKAISVE</sequence>
<keyword evidence="2" id="KW-1185">Reference proteome</keyword>
<dbReference type="InterPro" id="IPR016025">
    <property type="entry name" value="Clathrin_H-chain_N"/>
</dbReference>
<evidence type="ECO:0000313" key="1">
    <source>
        <dbReference type="EMBL" id="CAI5767396.1"/>
    </source>
</evidence>
<dbReference type="GO" id="GO:0030130">
    <property type="term" value="C:clathrin coat of trans-Golgi network vesicle"/>
    <property type="evidence" value="ECO:0007669"/>
    <property type="project" value="InterPro"/>
</dbReference>
<protein>
    <submittedName>
        <fullName evidence="1">Clathrin heavy chain 2-like isoform X3</fullName>
    </submittedName>
</protein>
<name>A0AA35NX09_9SAUR</name>